<proteinExistence type="predicted"/>
<dbReference type="Gene3D" id="3.40.50.1010">
    <property type="entry name" value="5'-nuclease"/>
    <property type="match status" value="1"/>
</dbReference>
<dbReference type="Proteomes" id="UP000321621">
    <property type="component" value="Unassembled WGS sequence"/>
</dbReference>
<dbReference type="OrthoDB" id="9810852at2"/>
<dbReference type="EMBL" id="VNWK01000025">
    <property type="protein sequence ID" value="TXJ94737.1"/>
    <property type="molecule type" value="Genomic_DNA"/>
</dbReference>
<comment type="caution">
    <text evidence="1">The sequence shown here is derived from an EMBL/GenBank/DDBJ whole genome shotgun (WGS) entry which is preliminary data.</text>
</comment>
<dbReference type="InterPro" id="IPR029060">
    <property type="entry name" value="PIN-like_dom_sf"/>
</dbReference>
<evidence type="ECO:0000313" key="3">
    <source>
        <dbReference type="Proteomes" id="UP000266691"/>
    </source>
</evidence>
<keyword evidence="4" id="KW-1185">Reference proteome</keyword>
<evidence type="ECO:0008006" key="5">
    <source>
        <dbReference type="Google" id="ProtNLM"/>
    </source>
</evidence>
<evidence type="ECO:0000313" key="1">
    <source>
        <dbReference type="EMBL" id="RIV44674.1"/>
    </source>
</evidence>
<reference evidence="2 4" key="2">
    <citation type="submission" date="2019-07" db="EMBL/GenBank/DDBJ databases">
        <title>Draft genome of two Muricauda strains isolated from deep sea.</title>
        <authorList>
            <person name="Sun C."/>
        </authorList>
    </citation>
    <scope>NUCLEOTIDE SEQUENCE [LARGE SCALE GENOMIC DNA]</scope>
    <source>
        <strain evidence="2 4">72</strain>
    </source>
</reference>
<evidence type="ECO:0000313" key="2">
    <source>
        <dbReference type="EMBL" id="TXJ94737.1"/>
    </source>
</evidence>
<evidence type="ECO:0000313" key="4">
    <source>
        <dbReference type="Proteomes" id="UP000321621"/>
    </source>
</evidence>
<name>A0A3A1NHC7_9FLAO</name>
<accession>A0A3A1NHC7</accession>
<reference evidence="1 3" key="1">
    <citation type="submission" date="2018-08" db="EMBL/GenBank/DDBJ databases">
        <title>Proposal of Muricauda 72 sp.nov. and Muricauda NH166 sp.nov., isolated from seawater.</title>
        <authorList>
            <person name="Cheng H."/>
            <person name="Wu Y.-H."/>
            <person name="Guo L.-L."/>
            <person name="Xu X.-W."/>
        </authorList>
    </citation>
    <scope>NUCLEOTIDE SEQUENCE [LARGE SCALE GENOMIC DNA]</scope>
    <source>
        <strain evidence="1 3">72</strain>
    </source>
</reference>
<dbReference type="AlphaFoldDB" id="A0A3A1NHC7"/>
<sequence length="169" mass="19516">MTIVVNDANILIDLVKLEILSHFFGLNFQFCTTDLVLEELHDYQKSELQAYIDSGQLEVHEISEIQLEDIIEIRLQKPALSEQDCSAFYQAEKLKATLLTSDNTLRKFAKIKKLDVHGHLWVFDQMVSAETLTPSQATLKLDELCLTVNPKLNLPKKECDLRKRKWQND</sequence>
<dbReference type="SUPFAM" id="SSF88723">
    <property type="entry name" value="PIN domain-like"/>
    <property type="match status" value="1"/>
</dbReference>
<dbReference type="Proteomes" id="UP000266691">
    <property type="component" value="Unassembled WGS sequence"/>
</dbReference>
<dbReference type="InterPro" id="IPR021799">
    <property type="entry name" value="PIN-like_prokaryotic"/>
</dbReference>
<dbReference type="RefSeq" id="WP_119647438.1">
    <property type="nucleotide sequence ID" value="NZ_QXFI01000025.1"/>
</dbReference>
<organism evidence="1 3">
    <name type="scientific">Flagellimonas pelagia</name>
    <dbReference type="NCBI Taxonomy" id="2306998"/>
    <lineage>
        <taxon>Bacteria</taxon>
        <taxon>Pseudomonadati</taxon>
        <taxon>Bacteroidota</taxon>
        <taxon>Flavobacteriia</taxon>
        <taxon>Flavobacteriales</taxon>
        <taxon>Flavobacteriaceae</taxon>
        <taxon>Flagellimonas</taxon>
    </lineage>
</organism>
<protein>
    <recommendedName>
        <fullName evidence="5">PIN domain-containing protein</fullName>
    </recommendedName>
</protein>
<dbReference type="Pfam" id="PF11848">
    <property type="entry name" value="DUF3368"/>
    <property type="match status" value="1"/>
</dbReference>
<gene>
    <name evidence="1" type="ORF">D2V05_10010</name>
    <name evidence="2" type="ORF">FQ017_09900</name>
</gene>
<dbReference type="EMBL" id="QXFI01000025">
    <property type="protein sequence ID" value="RIV44674.1"/>
    <property type="molecule type" value="Genomic_DNA"/>
</dbReference>